<sequence length="81" mass="8554">MQTKLSSKPRRLPAATADAAESRRRTLSAVIAHKRRCREAGVPDAATISRMVEAFLASGGSVTACPTAYVLPVQNGTGRQS</sequence>
<keyword evidence="3" id="KW-1185">Reference proteome</keyword>
<organism evidence="2 3">
    <name type="scientific">Belnapia mucosa</name>
    <dbReference type="NCBI Taxonomy" id="2804532"/>
    <lineage>
        <taxon>Bacteria</taxon>
        <taxon>Pseudomonadati</taxon>
        <taxon>Pseudomonadota</taxon>
        <taxon>Alphaproteobacteria</taxon>
        <taxon>Acetobacterales</taxon>
        <taxon>Roseomonadaceae</taxon>
        <taxon>Belnapia</taxon>
    </lineage>
</organism>
<gene>
    <name evidence="2" type="ORF">JMJ55_14925</name>
</gene>
<dbReference type="EMBL" id="JAEUXJ010000005">
    <property type="protein sequence ID" value="MBL6456626.1"/>
    <property type="molecule type" value="Genomic_DNA"/>
</dbReference>
<name>A0ABS1V4L1_9PROT</name>
<evidence type="ECO:0000256" key="1">
    <source>
        <dbReference type="SAM" id="MobiDB-lite"/>
    </source>
</evidence>
<evidence type="ECO:0000313" key="3">
    <source>
        <dbReference type="Proteomes" id="UP000606490"/>
    </source>
</evidence>
<proteinExistence type="predicted"/>
<protein>
    <submittedName>
        <fullName evidence="2">Uncharacterized protein</fullName>
    </submittedName>
</protein>
<dbReference type="RefSeq" id="WP_202826348.1">
    <property type="nucleotide sequence ID" value="NZ_JAEUXJ010000005.1"/>
</dbReference>
<accession>A0ABS1V4L1</accession>
<comment type="caution">
    <text evidence="2">The sequence shown here is derived from an EMBL/GenBank/DDBJ whole genome shotgun (WGS) entry which is preliminary data.</text>
</comment>
<reference evidence="2 3" key="1">
    <citation type="submission" date="2021-01" db="EMBL/GenBank/DDBJ databases">
        <title>Belnapia mucosa sp. nov. and Belnapia arida sp. nov., isolated from the Tabernas Desert (Almeria, Spain).</title>
        <authorList>
            <person name="Molina-Menor E."/>
            <person name="Vidal-Verdu A."/>
            <person name="Calonge A."/>
            <person name="Satari L."/>
            <person name="Pereto Magraner J."/>
            <person name="Porcar Miralles M."/>
        </authorList>
    </citation>
    <scope>NUCLEOTIDE SEQUENCE [LARGE SCALE GENOMIC DNA]</scope>
    <source>
        <strain evidence="2 3">T6</strain>
    </source>
</reference>
<dbReference type="Proteomes" id="UP000606490">
    <property type="component" value="Unassembled WGS sequence"/>
</dbReference>
<evidence type="ECO:0000313" key="2">
    <source>
        <dbReference type="EMBL" id="MBL6456626.1"/>
    </source>
</evidence>
<feature type="region of interest" description="Disordered" evidence="1">
    <location>
        <begin position="1"/>
        <end position="21"/>
    </location>
</feature>